<gene>
    <name evidence="1" type="ORF">E2C01_052789</name>
</gene>
<dbReference type="Proteomes" id="UP000324222">
    <property type="component" value="Unassembled WGS sequence"/>
</dbReference>
<dbReference type="AlphaFoldDB" id="A0A5B7GEM2"/>
<sequence length="36" mass="4540">MSPRRKEVPKKMSWKRWRTSPRRLRRQWAVMQVTVS</sequence>
<accession>A0A5B7GEM2</accession>
<evidence type="ECO:0000313" key="1">
    <source>
        <dbReference type="EMBL" id="MPC58780.1"/>
    </source>
</evidence>
<name>A0A5B7GEM2_PORTR</name>
<keyword evidence="2" id="KW-1185">Reference proteome</keyword>
<evidence type="ECO:0000313" key="2">
    <source>
        <dbReference type="Proteomes" id="UP000324222"/>
    </source>
</evidence>
<reference evidence="1 2" key="1">
    <citation type="submission" date="2019-05" db="EMBL/GenBank/DDBJ databases">
        <title>Another draft genome of Portunus trituberculatus and its Hox gene families provides insights of decapod evolution.</title>
        <authorList>
            <person name="Jeong J.-H."/>
            <person name="Song I."/>
            <person name="Kim S."/>
            <person name="Choi T."/>
            <person name="Kim D."/>
            <person name="Ryu S."/>
            <person name="Kim W."/>
        </authorList>
    </citation>
    <scope>NUCLEOTIDE SEQUENCE [LARGE SCALE GENOMIC DNA]</scope>
    <source>
        <tissue evidence="1">Muscle</tissue>
    </source>
</reference>
<organism evidence="1 2">
    <name type="scientific">Portunus trituberculatus</name>
    <name type="common">Swimming crab</name>
    <name type="synonym">Neptunus trituberculatus</name>
    <dbReference type="NCBI Taxonomy" id="210409"/>
    <lineage>
        <taxon>Eukaryota</taxon>
        <taxon>Metazoa</taxon>
        <taxon>Ecdysozoa</taxon>
        <taxon>Arthropoda</taxon>
        <taxon>Crustacea</taxon>
        <taxon>Multicrustacea</taxon>
        <taxon>Malacostraca</taxon>
        <taxon>Eumalacostraca</taxon>
        <taxon>Eucarida</taxon>
        <taxon>Decapoda</taxon>
        <taxon>Pleocyemata</taxon>
        <taxon>Brachyura</taxon>
        <taxon>Eubrachyura</taxon>
        <taxon>Portunoidea</taxon>
        <taxon>Portunidae</taxon>
        <taxon>Portuninae</taxon>
        <taxon>Portunus</taxon>
    </lineage>
</organism>
<dbReference type="EMBL" id="VSRR010015987">
    <property type="protein sequence ID" value="MPC58780.1"/>
    <property type="molecule type" value="Genomic_DNA"/>
</dbReference>
<proteinExistence type="predicted"/>
<protein>
    <submittedName>
        <fullName evidence="1">Uncharacterized protein</fullName>
    </submittedName>
</protein>
<comment type="caution">
    <text evidence="1">The sequence shown here is derived from an EMBL/GenBank/DDBJ whole genome shotgun (WGS) entry which is preliminary data.</text>
</comment>